<evidence type="ECO:0000256" key="2">
    <source>
        <dbReference type="ARBA" id="ARBA00009540"/>
    </source>
</evidence>
<sequence>MTEPSLDAFPALVPTHISFPASNINSQKNREAEEALDKFANLFLPPTPRASPVPSLAPLFVPPLPSSQPVTASPDSDFGSFVSVSADEDPLSTSLVEFNPFTPIETESSGPGPSTGFEKFSQSVKDRAETNRGLLDELLMHEDEPMYWLNDMEQSSPQSSSAATQPQTSSSPGLADEPDDILPSQKPNKWMTESLSDLDFDFFTSPQSQTPPKSIPHRRSSSHSSSSILSPTLSPTLTTARTLAPPLASKLSWEDAPGFDHRQSSKMPLPTPTRSGSYAALASSLSKSAGAKWVTSFLPTTLSPPAAAVPNPNLLPPSHHHTSSTTSSNSPSPSSSLANSLVLSSHSHPTLPKAPVPDLSHFTPFAPSHTNNSHVPFSGAPGFRGDAYDWDKGFSHALEHELGHSSETPSTQLDWDDDEDILILDGKGNATRVGGPSRNPSSSHLSNGTISKAKEGVGVLLEKKMTLSISLEGRKALTTVVLTNELVAMIHPHLSALLRLPHKWTLLYSLDQHGISLKTLYSRSTPQPATSRTPQPKGGLLVIQDSDGAIFGAWVPEGLRRSAGGGYYGGGESFLWRYLSSTGKFDVFKWTGKNEYVAFCEEGFISFGGGEGHYGLYLDDSLLDGTSAHCPTFNNEPLCSPGASQGGKATIKFECVGLEVWGIGP</sequence>
<evidence type="ECO:0000256" key="4">
    <source>
        <dbReference type="ARBA" id="ARBA00040604"/>
    </source>
</evidence>
<dbReference type="AlphaFoldDB" id="A0A8H6VXD7"/>
<evidence type="ECO:0000256" key="1">
    <source>
        <dbReference type="ARBA" id="ARBA00004173"/>
    </source>
</evidence>
<dbReference type="GeneID" id="59348825"/>
<dbReference type="InterPro" id="IPR006571">
    <property type="entry name" value="TLDc_dom"/>
</dbReference>
<comment type="similarity">
    <text evidence="2">Belongs to the OXR1 family.</text>
</comment>
<gene>
    <name evidence="7" type="ORF">MIND_00969700</name>
</gene>
<feature type="region of interest" description="Disordered" evidence="5">
    <location>
        <begin position="147"/>
        <end position="189"/>
    </location>
</feature>
<feature type="compositionally biased region" description="Polar residues" evidence="5">
    <location>
        <begin position="438"/>
        <end position="449"/>
    </location>
</feature>
<dbReference type="EMBL" id="JACAZF010000008">
    <property type="protein sequence ID" value="KAF7297362.1"/>
    <property type="molecule type" value="Genomic_DNA"/>
</dbReference>
<dbReference type="GO" id="GO:0006979">
    <property type="term" value="P:response to oxidative stress"/>
    <property type="evidence" value="ECO:0007669"/>
    <property type="project" value="TreeGrafter"/>
</dbReference>
<evidence type="ECO:0000313" key="8">
    <source>
        <dbReference type="Proteomes" id="UP000636479"/>
    </source>
</evidence>
<dbReference type="Pfam" id="PF07534">
    <property type="entry name" value="TLD"/>
    <property type="match status" value="1"/>
</dbReference>
<feature type="compositionally biased region" description="Low complexity" evidence="5">
    <location>
        <begin position="154"/>
        <end position="172"/>
    </location>
</feature>
<organism evidence="7 8">
    <name type="scientific">Mycena indigotica</name>
    <dbReference type="NCBI Taxonomy" id="2126181"/>
    <lineage>
        <taxon>Eukaryota</taxon>
        <taxon>Fungi</taxon>
        <taxon>Dikarya</taxon>
        <taxon>Basidiomycota</taxon>
        <taxon>Agaricomycotina</taxon>
        <taxon>Agaricomycetes</taxon>
        <taxon>Agaricomycetidae</taxon>
        <taxon>Agaricales</taxon>
        <taxon>Marasmiineae</taxon>
        <taxon>Mycenaceae</taxon>
        <taxon>Mycena</taxon>
    </lineage>
</organism>
<feature type="region of interest" description="Disordered" evidence="5">
    <location>
        <begin position="201"/>
        <end position="234"/>
    </location>
</feature>
<evidence type="ECO:0000256" key="3">
    <source>
        <dbReference type="ARBA" id="ARBA00023128"/>
    </source>
</evidence>
<comment type="subcellular location">
    <subcellularLocation>
        <location evidence="1">Mitochondrion</location>
    </subcellularLocation>
</comment>
<dbReference type="Proteomes" id="UP000636479">
    <property type="component" value="Unassembled WGS sequence"/>
</dbReference>
<dbReference type="PANTHER" id="PTHR23354">
    <property type="entry name" value="NUCLEOLAR PROTEIN 7/ESTROGEN RECEPTOR COACTIVATOR-RELATED"/>
    <property type="match status" value="1"/>
</dbReference>
<evidence type="ECO:0000256" key="5">
    <source>
        <dbReference type="SAM" id="MobiDB-lite"/>
    </source>
</evidence>
<dbReference type="GO" id="GO:0005739">
    <property type="term" value="C:mitochondrion"/>
    <property type="evidence" value="ECO:0007669"/>
    <property type="project" value="UniProtKB-SubCell"/>
</dbReference>
<dbReference type="RefSeq" id="XP_037217721.1">
    <property type="nucleotide sequence ID" value="XM_037366309.1"/>
</dbReference>
<evidence type="ECO:0000313" key="7">
    <source>
        <dbReference type="EMBL" id="KAF7297362.1"/>
    </source>
</evidence>
<dbReference type="GO" id="GO:0005634">
    <property type="term" value="C:nucleus"/>
    <property type="evidence" value="ECO:0007669"/>
    <property type="project" value="TreeGrafter"/>
</dbReference>
<feature type="domain" description="TLDc" evidence="6">
    <location>
        <begin position="480"/>
        <end position="664"/>
    </location>
</feature>
<protein>
    <recommendedName>
        <fullName evidence="4">Oxidation resistance protein 1</fullName>
    </recommendedName>
</protein>
<feature type="compositionally biased region" description="Low complexity" evidence="5">
    <location>
        <begin position="222"/>
        <end position="234"/>
    </location>
</feature>
<dbReference type="PANTHER" id="PTHR23354:SF62">
    <property type="entry name" value="MUSTARD, ISOFORM V"/>
    <property type="match status" value="1"/>
</dbReference>
<evidence type="ECO:0000259" key="6">
    <source>
        <dbReference type="PROSITE" id="PS51886"/>
    </source>
</evidence>
<feature type="region of interest" description="Disordered" evidence="5">
    <location>
        <begin position="254"/>
        <end position="277"/>
    </location>
</feature>
<comment type="caution">
    <text evidence="7">The sequence shown here is derived from an EMBL/GenBank/DDBJ whole genome shotgun (WGS) entry which is preliminary data.</text>
</comment>
<keyword evidence="3" id="KW-0496">Mitochondrion</keyword>
<accession>A0A8H6VXD7</accession>
<dbReference type="OrthoDB" id="26679at2759"/>
<feature type="compositionally biased region" description="Low complexity" evidence="5">
    <location>
        <begin position="323"/>
        <end position="348"/>
    </location>
</feature>
<feature type="region of interest" description="Disordered" evidence="5">
    <location>
        <begin position="428"/>
        <end position="449"/>
    </location>
</feature>
<dbReference type="PROSITE" id="PS51886">
    <property type="entry name" value="TLDC"/>
    <property type="match status" value="1"/>
</dbReference>
<feature type="region of interest" description="Disordered" evidence="5">
    <location>
        <begin position="99"/>
        <end position="128"/>
    </location>
</feature>
<reference evidence="7" key="1">
    <citation type="submission" date="2020-05" db="EMBL/GenBank/DDBJ databases">
        <title>Mycena genomes resolve the evolution of fungal bioluminescence.</title>
        <authorList>
            <person name="Tsai I.J."/>
        </authorList>
    </citation>
    <scope>NUCLEOTIDE SEQUENCE</scope>
    <source>
        <strain evidence="7">171206Taipei</strain>
    </source>
</reference>
<proteinExistence type="inferred from homology"/>
<name>A0A8H6VXD7_9AGAR</name>
<dbReference type="SMART" id="SM00584">
    <property type="entry name" value="TLDc"/>
    <property type="match status" value="1"/>
</dbReference>
<keyword evidence="8" id="KW-1185">Reference proteome</keyword>
<feature type="region of interest" description="Disordered" evidence="5">
    <location>
        <begin position="308"/>
        <end position="355"/>
    </location>
</feature>